<evidence type="ECO:0000313" key="3">
    <source>
        <dbReference type="Proteomes" id="UP001558481"/>
    </source>
</evidence>
<reference evidence="2 3" key="1">
    <citation type="journal article" date="2024" name="Fungal Genet. Biol.">
        <title>The porcine skin microbiome exhibits broad fungal antagonism.</title>
        <authorList>
            <person name="De La Cruz K.F."/>
            <person name="Townsend E.C."/>
            <person name="Alex Cheong J.Z."/>
            <person name="Salamzade R."/>
            <person name="Liu A."/>
            <person name="Sandstrom S."/>
            <person name="Davila E."/>
            <person name="Huang L."/>
            <person name="Xu K.H."/>
            <person name="Wu S.Y."/>
            <person name="Meudt J.J."/>
            <person name="Shanmuganayagam D."/>
            <person name="Gibson A.L.F."/>
            <person name="Kalan L.R."/>
        </authorList>
    </citation>
    <scope>NUCLEOTIDE SEQUENCE [LARGE SCALE GENOMIC DNA]</scope>
    <source>
        <strain evidence="2 3">LK2625</strain>
    </source>
</reference>
<dbReference type="RefSeq" id="WP_368629769.1">
    <property type="nucleotide sequence ID" value="NZ_JAYWLU010000013.1"/>
</dbReference>
<dbReference type="InterPro" id="IPR011041">
    <property type="entry name" value="Quinoprot_gluc/sorb_DH_b-prop"/>
</dbReference>
<dbReference type="Pfam" id="PF07995">
    <property type="entry name" value="GSDH"/>
    <property type="match status" value="1"/>
</dbReference>
<gene>
    <name evidence="2" type="ORF">VVR66_12090</name>
</gene>
<dbReference type="InterPro" id="IPR011042">
    <property type="entry name" value="6-blade_b-propeller_TolB-like"/>
</dbReference>
<dbReference type="SUPFAM" id="SSF50952">
    <property type="entry name" value="Soluble quinoprotein glucose dehydrogenase"/>
    <property type="match status" value="1"/>
</dbReference>
<dbReference type="EMBL" id="JAYWLU010000013">
    <property type="protein sequence ID" value="MEX3595455.1"/>
    <property type="molecule type" value="Genomic_DNA"/>
</dbReference>
<protein>
    <submittedName>
        <fullName evidence="2">PQQ-dependent sugar dehydrogenase</fullName>
    </submittedName>
</protein>
<dbReference type="InterPro" id="IPR012938">
    <property type="entry name" value="Glc/Sorbosone_DH"/>
</dbReference>
<dbReference type="Gene3D" id="2.120.10.30">
    <property type="entry name" value="TolB, C-terminal domain"/>
    <property type="match status" value="1"/>
</dbReference>
<evidence type="ECO:0000259" key="1">
    <source>
        <dbReference type="Pfam" id="PF07995"/>
    </source>
</evidence>
<evidence type="ECO:0000313" key="2">
    <source>
        <dbReference type="EMBL" id="MEX3595455.1"/>
    </source>
</evidence>
<dbReference type="Proteomes" id="UP001558481">
    <property type="component" value="Unassembled WGS sequence"/>
</dbReference>
<organism evidence="2 3">
    <name type="scientific">Kocuria carniphila</name>
    <dbReference type="NCBI Taxonomy" id="262208"/>
    <lineage>
        <taxon>Bacteria</taxon>
        <taxon>Bacillati</taxon>
        <taxon>Actinomycetota</taxon>
        <taxon>Actinomycetes</taxon>
        <taxon>Micrococcales</taxon>
        <taxon>Micrococcaceae</taxon>
        <taxon>Kocuria</taxon>
    </lineage>
</organism>
<name>A0ABV3V6B1_9MICC</name>
<feature type="domain" description="Glucose/Sorbosone dehydrogenase" evidence="1">
    <location>
        <begin position="24"/>
        <end position="314"/>
    </location>
</feature>
<accession>A0ABV3V6B1</accession>
<dbReference type="PANTHER" id="PTHR19328">
    <property type="entry name" value="HEDGEHOG-INTERACTING PROTEIN"/>
    <property type="match status" value="1"/>
</dbReference>
<dbReference type="PANTHER" id="PTHR19328:SF13">
    <property type="entry name" value="HIPL1 PROTEIN"/>
    <property type="match status" value="1"/>
</dbReference>
<proteinExistence type="predicted"/>
<comment type="caution">
    <text evidence="2">The sequence shown here is derived from an EMBL/GenBank/DDBJ whole genome shotgun (WGS) entry which is preliminary data.</text>
</comment>
<keyword evidence="3" id="KW-1185">Reference proteome</keyword>
<sequence>MPHDGTNDSGYRPLGDANVVVSDLEAPWSVTFLEDAPLISERDSGRILEILPDGGTRTVGEQPDVLAGGEGGLLGLTVGPTGDLYSYATTDNGNRVTRWTVTGERGSLILGGSEVILDELPSAGVHNGGRIRFGPDDMLYVAVGDAGERGEAQDLNSMAGKILRLMPDGTVPDDNPHEGSPVFSLGHRNVQGIDWAEDGTMFATEFGANTWDELNVIEPGANYGWPEVEGAAERDEIVDPVQQWETSEASPSGMSRVGDTLYIANLRGRVLRAVPVNSPDTSTDYFQDAYGRLRDAVPGPNGTLWLLTNNTDGRGQPQDGDDRLLEVELP</sequence>